<gene>
    <name evidence="2" type="ORF">FXF69_19175</name>
</gene>
<evidence type="ECO:0000313" key="3">
    <source>
        <dbReference type="Proteomes" id="UP000323380"/>
    </source>
</evidence>
<dbReference type="AlphaFoldDB" id="A0A5D0NNG0"/>
<dbReference type="RefSeq" id="WP_067894928.1">
    <property type="nucleotide sequence ID" value="NZ_VSFG01000003.1"/>
</dbReference>
<evidence type="ECO:0000256" key="1">
    <source>
        <dbReference type="SAM" id="MobiDB-lite"/>
    </source>
</evidence>
<protein>
    <submittedName>
        <fullName evidence="2">Uncharacterized protein</fullName>
    </submittedName>
</protein>
<organism evidence="2 3">
    <name type="scientific">Actinomadura chibensis</name>
    <dbReference type="NCBI Taxonomy" id="392828"/>
    <lineage>
        <taxon>Bacteria</taxon>
        <taxon>Bacillati</taxon>
        <taxon>Actinomycetota</taxon>
        <taxon>Actinomycetes</taxon>
        <taxon>Streptosporangiales</taxon>
        <taxon>Thermomonosporaceae</taxon>
        <taxon>Actinomadura</taxon>
    </lineage>
</organism>
<sequence>MTKRAEDRPPLLVHPIGGGDLGRPPLATSPGPIDFHGGPGDRRPLRKVFDGLAETGTGVSGLLIVATTNVPGPSPRPFAAHARVMKDLLCSAEGLCGRTFRNDDVHIAEVGEPTVRHSVKAMKPVLTALAPRECLLTTGAGSYALGAGVLLAGIETGVPMTLLPVDEPSAAYRLRDLVDPRDTLRDWLLRHRFWDELAAVDPPNAGLWRLLAARQRADTGLAAATEPSAGLDRGRLTKLAELWPTVQAAFYERLARGEAIDHSLLRAWFAQRIGKPSAKEAAALSAPARRVLEDLAGRLGDPEERGGAALIKDARRRLSPLPEARPEARHAALVADTEFIDFFQRSASHEEHLVPPAARRLPGSLLANADQWEKGDLVPGLVERCGMTAWPVLGTGDVLVLMCVGRVTGDDPNDREGHAAVRRVVDWALRRRGALPRSGRIRLRLLASEETMERAGSWATLAASTAPAGSLDAAVLGPFSTEPGDAAGVNAALLAELAETEPTGLYGSTSLRDVDEVLLVVNSGKPVTVNGMVAAGVQWSLTAACPLRVAELGRDRALRTVLSEAGLTLCRLGMDARLARLASAAVRRLDTRTAWQLLGNGSPALAAAREAAARVHRDLYGHATATADRDARCEAACNRLELIAHVLADEPWPACYTAVEVLRPGLFDWAEWAALRRRFAPLRKLNACRNETPYTHLLDRLRDERAGRTAGTRKRPPAPRVVLEELRGCVEVFQLLRSPESRRSASDRELVIRYRRLCEQLAKLGEEAR</sequence>
<accession>A0A5D0NNG0</accession>
<feature type="region of interest" description="Disordered" evidence="1">
    <location>
        <begin position="1"/>
        <end position="40"/>
    </location>
</feature>
<dbReference type="Proteomes" id="UP000323380">
    <property type="component" value="Unassembled WGS sequence"/>
</dbReference>
<keyword evidence="3" id="KW-1185">Reference proteome</keyword>
<evidence type="ECO:0000313" key="2">
    <source>
        <dbReference type="EMBL" id="TYB45551.1"/>
    </source>
</evidence>
<reference evidence="2 3" key="1">
    <citation type="submission" date="2019-08" db="EMBL/GenBank/DDBJ databases">
        <title>Actinomadura sp. nov. CYP1-5 isolated from mountain soil.</title>
        <authorList>
            <person name="Songsumanus A."/>
            <person name="Kuncharoen N."/>
            <person name="Kudo T."/>
            <person name="Yuki M."/>
            <person name="Igarashi Y."/>
            <person name="Tanasupawat S."/>
        </authorList>
    </citation>
    <scope>NUCLEOTIDE SEQUENCE [LARGE SCALE GENOMIC DNA]</scope>
    <source>
        <strain evidence="2 3">JCM 14158</strain>
    </source>
</reference>
<dbReference type="EMBL" id="VSFG01000003">
    <property type="protein sequence ID" value="TYB45551.1"/>
    <property type="molecule type" value="Genomic_DNA"/>
</dbReference>
<proteinExistence type="predicted"/>
<dbReference type="STRING" id="1220554.GCA_001552135_04644"/>
<name>A0A5D0NNG0_9ACTN</name>
<comment type="caution">
    <text evidence="2">The sequence shown here is derived from an EMBL/GenBank/DDBJ whole genome shotgun (WGS) entry which is preliminary data.</text>
</comment>